<gene>
    <name evidence="1" type="ORF">BLNAU_4127</name>
</gene>
<accession>A0ABQ9YBH7</accession>
<dbReference type="Proteomes" id="UP001281761">
    <property type="component" value="Unassembled WGS sequence"/>
</dbReference>
<keyword evidence="2" id="KW-1185">Reference proteome</keyword>
<proteinExistence type="predicted"/>
<dbReference type="EMBL" id="JARBJD010000019">
    <property type="protein sequence ID" value="KAK2961040.1"/>
    <property type="molecule type" value="Genomic_DNA"/>
</dbReference>
<name>A0ABQ9YBH7_9EUKA</name>
<sequence length="346" mass="39139">MGAVVSKISSSTVSPSQDCSRFLNWKEEELQTQSEAAVVFLSLVANVKFQPAFDDSLEAKAVNFLISMNWDDEESTAVFLSSFGQTRDEYSSNFVQTFTTLVSSSNRAITAAAMEMLISVISNCSAKDRLSLVKADLIPQLTSTLNLLSLSPTEAVFFHICLMTILDDSLWHATPFGLIELGITDGDEEQAVHKMLFKQVLEPSKKYLCHLCVNRFSIGNDAQSMQFLTTLIRLLQICPYYPPTMDFVLHMPVFLTIPSCLSFCEYDESIFNFLLYVCHAQREWNKKGGNQRHMWETVHRMLRMEGIEDMMEEILQNDKNASWGKWIVTNSITGNNMLGMNLPALR</sequence>
<protein>
    <submittedName>
        <fullName evidence="1">Uncharacterized protein</fullName>
    </submittedName>
</protein>
<comment type="caution">
    <text evidence="1">The sequence shown here is derived from an EMBL/GenBank/DDBJ whole genome shotgun (WGS) entry which is preliminary data.</text>
</comment>
<dbReference type="SUPFAM" id="SSF48371">
    <property type="entry name" value="ARM repeat"/>
    <property type="match status" value="1"/>
</dbReference>
<evidence type="ECO:0000313" key="1">
    <source>
        <dbReference type="EMBL" id="KAK2961040.1"/>
    </source>
</evidence>
<evidence type="ECO:0000313" key="2">
    <source>
        <dbReference type="Proteomes" id="UP001281761"/>
    </source>
</evidence>
<reference evidence="1 2" key="1">
    <citation type="journal article" date="2022" name="bioRxiv">
        <title>Genomics of Preaxostyla Flagellates Illuminates Evolutionary Transitions and the Path Towards Mitochondrial Loss.</title>
        <authorList>
            <person name="Novak L.V.F."/>
            <person name="Treitli S.C."/>
            <person name="Pyrih J."/>
            <person name="Halakuc P."/>
            <person name="Pipaliya S.V."/>
            <person name="Vacek V."/>
            <person name="Brzon O."/>
            <person name="Soukal P."/>
            <person name="Eme L."/>
            <person name="Dacks J.B."/>
            <person name="Karnkowska A."/>
            <person name="Elias M."/>
            <person name="Hampl V."/>
        </authorList>
    </citation>
    <scope>NUCLEOTIDE SEQUENCE [LARGE SCALE GENOMIC DNA]</scope>
    <source>
        <strain evidence="1">NAU3</strain>
        <tissue evidence="1">Gut</tissue>
    </source>
</reference>
<organism evidence="1 2">
    <name type="scientific">Blattamonas nauphoetae</name>
    <dbReference type="NCBI Taxonomy" id="2049346"/>
    <lineage>
        <taxon>Eukaryota</taxon>
        <taxon>Metamonada</taxon>
        <taxon>Preaxostyla</taxon>
        <taxon>Oxymonadida</taxon>
        <taxon>Blattamonas</taxon>
    </lineage>
</organism>
<dbReference type="InterPro" id="IPR016024">
    <property type="entry name" value="ARM-type_fold"/>
</dbReference>